<feature type="signal peptide" evidence="1">
    <location>
        <begin position="1"/>
        <end position="19"/>
    </location>
</feature>
<evidence type="ECO:0000256" key="1">
    <source>
        <dbReference type="SAM" id="SignalP"/>
    </source>
</evidence>
<reference evidence="2 3" key="1">
    <citation type="submission" date="2023-01" db="EMBL/GenBank/DDBJ databases">
        <authorList>
            <person name="Whitehead M."/>
        </authorList>
    </citation>
    <scope>NUCLEOTIDE SEQUENCE [LARGE SCALE GENOMIC DNA]</scope>
</reference>
<gene>
    <name evidence="2" type="ORF">MEUPH1_LOCUS3825</name>
</gene>
<keyword evidence="3" id="KW-1185">Reference proteome</keyword>
<comment type="caution">
    <text evidence="2">The sequence shown here is derived from an EMBL/GenBank/DDBJ whole genome shotgun (WGS) entry which is preliminary data.</text>
</comment>
<evidence type="ECO:0008006" key="4">
    <source>
        <dbReference type="Google" id="ProtNLM"/>
    </source>
</evidence>
<evidence type="ECO:0000313" key="2">
    <source>
        <dbReference type="EMBL" id="CAI6346983.1"/>
    </source>
</evidence>
<name>A0AAV0VS32_9HEMI</name>
<dbReference type="AlphaFoldDB" id="A0AAV0VS32"/>
<feature type="chain" id="PRO_5043729255" description="Secreted protein" evidence="1">
    <location>
        <begin position="20"/>
        <end position="96"/>
    </location>
</feature>
<dbReference type="EMBL" id="CARXXK010000001">
    <property type="protein sequence ID" value="CAI6346983.1"/>
    <property type="molecule type" value="Genomic_DNA"/>
</dbReference>
<organism evidence="2 3">
    <name type="scientific">Macrosiphum euphorbiae</name>
    <name type="common">potato aphid</name>
    <dbReference type="NCBI Taxonomy" id="13131"/>
    <lineage>
        <taxon>Eukaryota</taxon>
        <taxon>Metazoa</taxon>
        <taxon>Ecdysozoa</taxon>
        <taxon>Arthropoda</taxon>
        <taxon>Hexapoda</taxon>
        <taxon>Insecta</taxon>
        <taxon>Pterygota</taxon>
        <taxon>Neoptera</taxon>
        <taxon>Paraneoptera</taxon>
        <taxon>Hemiptera</taxon>
        <taxon>Sternorrhyncha</taxon>
        <taxon>Aphidomorpha</taxon>
        <taxon>Aphidoidea</taxon>
        <taxon>Aphididae</taxon>
        <taxon>Macrosiphini</taxon>
        <taxon>Macrosiphum</taxon>
    </lineage>
</organism>
<proteinExistence type="predicted"/>
<protein>
    <recommendedName>
        <fullName evidence="4">Secreted protein</fullName>
    </recommendedName>
</protein>
<evidence type="ECO:0000313" key="3">
    <source>
        <dbReference type="Proteomes" id="UP001160148"/>
    </source>
</evidence>
<dbReference type="Proteomes" id="UP001160148">
    <property type="component" value="Unassembled WGS sequence"/>
</dbReference>
<keyword evidence="1" id="KW-0732">Signal</keyword>
<accession>A0AAV0VS32</accession>
<sequence>MRRRLASVLRSKWLRCAMAAVALNYAAECVARNEPYWETDVAYLHWSTDVPAVTVCPAASGPPADHLRPPRLVRSVVWGDTKSALAIKWGDRLNSK</sequence>